<protein>
    <submittedName>
        <fullName evidence="2">Uncharacterized protein</fullName>
    </submittedName>
</protein>
<dbReference type="Proteomes" id="UP001487740">
    <property type="component" value="Unassembled WGS sequence"/>
</dbReference>
<reference evidence="2 3" key="1">
    <citation type="submission" date="2023-03" db="EMBL/GenBank/DDBJ databases">
        <title>High-quality genome of Scylla paramamosain provides insights in environmental adaptation.</title>
        <authorList>
            <person name="Zhang L."/>
        </authorList>
    </citation>
    <scope>NUCLEOTIDE SEQUENCE [LARGE SCALE GENOMIC DNA]</scope>
    <source>
        <strain evidence="2">LZ_2023a</strain>
        <tissue evidence="2">Muscle</tissue>
    </source>
</reference>
<organism evidence="2 3">
    <name type="scientific">Scylla paramamosain</name>
    <name type="common">Mud crab</name>
    <dbReference type="NCBI Taxonomy" id="85552"/>
    <lineage>
        <taxon>Eukaryota</taxon>
        <taxon>Metazoa</taxon>
        <taxon>Ecdysozoa</taxon>
        <taxon>Arthropoda</taxon>
        <taxon>Crustacea</taxon>
        <taxon>Multicrustacea</taxon>
        <taxon>Malacostraca</taxon>
        <taxon>Eumalacostraca</taxon>
        <taxon>Eucarida</taxon>
        <taxon>Decapoda</taxon>
        <taxon>Pleocyemata</taxon>
        <taxon>Brachyura</taxon>
        <taxon>Eubrachyura</taxon>
        <taxon>Portunoidea</taxon>
        <taxon>Portunidae</taxon>
        <taxon>Portuninae</taxon>
        <taxon>Scylla</taxon>
    </lineage>
</organism>
<evidence type="ECO:0000313" key="3">
    <source>
        <dbReference type="Proteomes" id="UP001487740"/>
    </source>
</evidence>
<dbReference type="EMBL" id="JARAKH010000048">
    <property type="protein sequence ID" value="KAK8376902.1"/>
    <property type="molecule type" value="Genomic_DNA"/>
</dbReference>
<proteinExistence type="predicted"/>
<feature type="compositionally biased region" description="Gly residues" evidence="1">
    <location>
        <begin position="7"/>
        <end position="28"/>
    </location>
</feature>
<keyword evidence="3" id="KW-1185">Reference proteome</keyword>
<feature type="compositionally biased region" description="Basic and acidic residues" evidence="1">
    <location>
        <begin position="32"/>
        <end position="63"/>
    </location>
</feature>
<gene>
    <name evidence="2" type="ORF">O3P69_010087</name>
</gene>
<name>A0AAW0SQ56_SCYPA</name>
<dbReference type="AlphaFoldDB" id="A0AAW0SQ56"/>
<sequence length="110" mass="11310">MRDMTEHGGGGGGGGGGSGEGRGMGGVTEGSPVRESRGTALELRRGETRCHRARSGHGEDRRAGALPTPPRRRADEVLPRLLPEAQRARGMDGAAPRGGTGRALVADARC</sequence>
<comment type="caution">
    <text evidence="2">The sequence shown here is derived from an EMBL/GenBank/DDBJ whole genome shotgun (WGS) entry which is preliminary data.</text>
</comment>
<accession>A0AAW0SQ56</accession>
<evidence type="ECO:0000256" key="1">
    <source>
        <dbReference type="SAM" id="MobiDB-lite"/>
    </source>
</evidence>
<evidence type="ECO:0000313" key="2">
    <source>
        <dbReference type="EMBL" id="KAK8376902.1"/>
    </source>
</evidence>
<feature type="region of interest" description="Disordered" evidence="1">
    <location>
        <begin position="1"/>
        <end position="110"/>
    </location>
</feature>